<geneLocation type="plasmid" evidence="6">
    <name>ppaby1</name>
</geneLocation>
<dbReference type="PROSITE" id="PS00523">
    <property type="entry name" value="SULFATASE_1"/>
    <property type="match status" value="1"/>
</dbReference>
<dbReference type="Proteomes" id="UP000187059">
    <property type="component" value="Plasmid pPABY1"/>
</dbReference>
<dbReference type="PANTHER" id="PTHR45953">
    <property type="entry name" value="IDURONATE 2-SULFATASE"/>
    <property type="match status" value="1"/>
</dbReference>
<protein>
    <submittedName>
        <fullName evidence="5">Arylsulfatase A family protein</fullName>
    </submittedName>
</protein>
<dbReference type="SUPFAM" id="SSF53649">
    <property type="entry name" value="Alkaline phosphatase-like"/>
    <property type="match status" value="1"/>
</dbReference>
<dbReference type="EMBL" id="CP015091">
    <property type="protein sequence ID" value="APZ50831.1"/>
    <property type="molecule type" value="Genomic_DNA"/>
</dbReference>
<keyword evidence="6" id="KW-1185">Reference proteome</keyword>
<evidence type="ECO:0000256" key="1">
    <source>
        <dbReference type="ARBA" id="ARBA00008779"/>
    </source>
</evidence>
<dbReference type="Gene3D" id="3.40.720.10">
    <property type="entry name" value="Alkaline Phosphatase, subunit A"/>
    <property type="match status" value="1"/>
</dbReference>
<organism evidence="5 6">
    <name type="scientific">Salipiger abyssi</name>
    <dbReference type="NCBI Taxonomy" id="1250539"/>
    <lineage>
        <taxon>Bacteria</taxon>
        <taxon>Pseudomonadati</taxon>
        <taxon>Pseudomonadota</taxon>
        <taxon>Alphaproteobacteria</taxon>
        <taxon>Rhodobacterales</taxon>
        <taxon>Roseobacteraceae</taxon>
        <taxon>Salipiger</taxon>
    </lineage>
</organism>
<evidence type="ECO:0000256" key="3">
    <source>
        <dbReference type="ARBA" id="ARBA00022801"/>
    </source>
</evidence>
<dbReference type="KEGG" id="paby:Ga0080574_TMP497"/>
<keyword evidence="3" id="KW-0378">Hydrolase</keyword>
<dbReference type="InterPro" id="IPR000917">
    <property type="entry name" value="Sulfatase_N"/>
</dbReference>
<dbReference type="GO" id="GO:0005737">
    <property type="term" value="C:cytoplasm"/>
    <property type="evidence" value="ECO:0007669"/>
    <property type="project" value="TreeGrafter"/>
</dbReference>
<proteinExistence type="inferred from homology"/>
<dbReference type="InterPro" id="IPR017850">
    <property type="entry name" value="Alkaline_phosphatase_core_sf"/>
</dbReference>
<dbReference type="PANTHER" id="PTHR45953:SF1">
    <property type="entry name" value="IDURONATE 2-SULFATASE"/>
    <property type="match status" value="1"/>
</dbReference>
<dbReference type="OrthoDB" id="9795675at2"/>
<sequence>MDDTNFLLICVDQWPGHLIEAAGRSDIETPTLNRLCASGTRFSRAYSETPICGPARRGLMTGTNARAHGDRRFRPDLRMPDMPTLAGCFRAAGYQTNAIGKLHVFPPRDRIGFDDVKLAEEGRSGLDGFDDYDEYLGEQGHAGEQFMHGMSNNEYSWRPWHLDERHHVTNWTTREACKTIKRRDPTRPAFWHVSYTHPHPPLAPLAEYLDRYRMRDVLPPVESDWSADADLPYALANMRAYWDRLTPERLTEARRAYYALCTHIDHQIRLILGTLREENLLENTVIGFIADHGDMLGDHGLYAKRAMLEGSVGIPMILLDRPDGDRFAAGAVDTRLAGLQDIMPTLLDMAGIEIPESCCGESLAGPAQRDYLYCEAMEGAGAMRMVTDATHKLIWYPAGNRVQLFDLANDPNETRDLSADPASAEIRAALERRLIGELYGEDLSWVSNGQLVGCPAPERAAMDNRGLTGQRGLQFPPVKPLDPSVVIEPGAKAG</sequence>
<evidence type="ECO:0000256" key="2">
    <source>
        <dbReference type="ARBA" id="ARBA00022723"/>
    </source>
</evidence>
<evidence type="ECO:0000259" key="4">
    <source>
        <dbReference type="Pfam" id="PF00884"/>
    </source>
</evidence>
<dbReference type="Pfam" id="PF00884">
    <property type="entry name" value="Sulfatase"/>
    <property type="match status" value="1"/>
</dbReference>
<keyword evidence="5" id="KW-0614">Plasmid</keyword>
<name>A0A1P8UN42_9RHOB</name>
<accession>A0A1P8UN42</accession>
<dbReference type="AlphaFoldDB" id="A0A1P8UN42"/>
<feature type="domain" description="Sulfatase N-terminal" evidence="4">
    <location>
        <begin position="5"/>
        <end position="352"/>
    </location>
</feature>
<keyword evidence="2" id="KW-0479">Metal-binding</keyword>
<evidence type="ECO:0000313" key="6">
    <source>
        <dbReference type="Proteomes" id="UP000187059"/>
    </source>
</evidence>
<reference evidence="5 6" key="1">
    <citation type="submission" date="2016-04" db="EMBL/GenBank/DDBJ databases">
        <title>Deep-sea bacteria in the southern Pacific.</title>
        <authorList>
            <person name="Tang K."/>
        </authorList>
    </citation>
    <scope>NUCLEOTIDE SEQUENCE [LARGE SCALE GENOMIC DNA]</scope>
    <source>
        <strain evidence="5 6">JLT2014</strain>
        <plasmid evidence="6">ppaby1</plasmid>
    </source>
</reference>
<dbReference type="RefSeq" id="WP_076694991.1">
    <property type="nucleotide sequence ID" value="NZ_CP015091.1"/>
</dbReference>
<gene>
    <name evidence="5" type="ORF">Ga0080574_TMP497</name>
</gene>
<dbReference type="InterPro" id="IPR024607">
    <property type="entry name" value="Sulfatase_CS"/>
</dbReference>
<dbReference type="GO" id="GO:0046872">
    <property type="term" value="F:metal ion binding"/>
    <property type="evidence" value="ECO:0007669"/>
    <property type="project" value="UniProtKB-KW"/>
</dbReference>
<evidence type="ECO:0000313" key="5">
    <source>
        <dbReference type="EMBL" id="APZ50831.1"/>
    </source>
</evidence>
<dbReference type="GO" id="GO:0008484">
    <property type="term" value="F:sulfuric ester hydrolase activity"/>
    <property type="evidence" value="ECO:0007669"/>
    <property type="project" value="TreeGrafter"/>
</dbReference>
<comment type="similarity">
    <text evidence="1">Belongs to the sulfatase family.</text>
</comment>